<dbReference type="InterPro" id="IPR011701">
    <property type="entry name" value="MFS"/>
</dbReference>
<proteinExistence type="inferred from homology"/>
<evidence type="ECO:0000256" key="6">
    <source>
        <dbReference type="ARBA" id="ARBA00023136"/>
    </source>
</evidence>
<keyword evidence="6 8" id="KW-0472">Membrane</keyword>
<feature type="transmembrane region" description="Helical" evidence="8">
    <location>
        <begin position="426"/>
        <end position="452"/>
    </location>
</feature>
<keyword evidence="3" id="KW-0813">Transport</keyword>
<feature type="transmembrane region" description="Helical" evidence="8">
    <location>
        <begin position="336"/>
        <end position="353"/>
    </location>
</feature>
<dbReference type="SUPFAM" id="SSF103473">
    <property type="entry name" value="MFS general substrate transporter"/>
    <property type="match status" value="1"/>
</dbReference>
<comment type="subcellular location">
    <subcellularLocation>
        <location evidence="1">Membrane</location>
        <topology evidence="1">Multi-pass membrane protein</topology>
    </subcellularLocation>
</comment>
<accession>A0A9W9GEL9</accession>
<feature type="compositionally biased region" description="Basic and acidic residues" evidence="7">
    <location>
        <begin position="1"/>
        <end position="21"/>
    </location>
</feature>
<dbReference type="EMBL" id="JAPQKH010000001">
    <property type="protein sequence ID" value="KAJ5116663.1"/>
    <property type="molecule type" value="Genomic_DNA"/>
</dbReference>
<feature type="region of interest" description="Disordered" evidence="7">
    <location>
        <begin position="1"/>
        <end position="24"/>
    </location>
</feature>
<dbReference type="GO" id="GO:0022857">
    <property type="term" value="F:transmembrane transporter activity"/>
    <property type="evidence" value="ECO:0007669"/>
    <property type="project" value="InterPro"/>
</dbReference>
<dbReference type="OrthoDB" id="2985014at2759"/>
<protein>
    <recommendedName>
        <fullName evidence="11">Major facilitator superfamily (MFS) profile domain-containing protein</fullName>
    </recommendedName>
</protein>
<evidence type="ECO:0000313" key="10">
    <source>
        <dbReference type="Proteomes" id="UP001149165"/>
    </source>
</evidence>
<dbReference type="FunFam" id="1.20.1250.20:FF:000013">
    <property type="entry name" value="MFS general substrate transporter"/>
    <property type="match status" value="1"/>
</dbReference>
<sequence>MIDDKSPEQPTCQHDEEKDPNPLDVNISEERQTFIRKKFDFRLLPVVCILYVLSYLDRSNIGNAKTAGLDTDLHLNSYQWSWVLYSFYICYIVFEWSTILWKILPAHIYIACLCICWGAAAMSTGAVRTYPQLIACRCLLALFEAVFGCGAPYFLSLFYQRRELGYRMSFLLGMSPVANCFASALSYGISQIKGSLEPWRYIFIIGNPKEGIPTILFAPVVFYCLPDSPGTARFLTESEQTEAVERLQTLDRTAKNRLDWRQVTSGLTDYKNYIHTMIHFCCNYSFSGLSNFLPTILQSMGYTSVNAQGLAAPPYFASFLCCIAAATISDRWGNRGFIVTFSAIVGTAGYLILTCVQDESKTAARYAGVWLATMGIFPALSINITWMLNNQGGESKKGVGMAILAIFGQCSSLVSSSVFPSSDGPLYTMGCAIGCAFTGLIIVLALGLHISLTLENKRRDRVHGKVNQDDRVDVTADGDLNPKFRYLT</sequence>
<evidence type="ECO:0000256" key="8">
    <source>
        <dbReference type="SAM" id="Phobius"/>
    </source>
</evidence>
<feature type="transmembrane region" description="Helical" evidence="8">
    <location>
        <begin position="82"/>
        <end position="101"/>
    </location>
</feature>
<dbReference type="AlphaFoldDB" id="A0A9W9GEL9"/>
<feature type="transmembrane region" description="Helical" evidence="8">
    <location>
        <begin position="310"/>
        <end position="329"/>
    </location>
</feature>
<keyword evidence="5 8" id="KW-1133">Transmembrane helix</keyword>
<feature type="transmembrane region" description="Helical" evidence="8">
    <location>
        <begin position="398"/>
        <end position="420"/>
    </location>
</feature>
<dbReference type="InterPro" id="IPR036259">
    <property type="entry name" value="MFS_trans_sf"/>
</dbReference>
<feature type="transmembrane region" description="Helical" evidence="8">
    <location>
        <begin position="39"/>
        <end position="56"/>
    </location>
</feature>
<feature type="transmembrane region" description="Helical" evidence="8">
    <location>
        <begin position="108"/>
        <end position="127"/>
    </location>
</feature>
<comment type="caution">
    <text evidence="9">The sequence shown here is derived from an EMBL/GenBank/DDBJ whole genome shotgun (WGS) entry which is preliminary data.</text>
</comment>
<dbReference type="Pfam" id="PF07690">
    <property type="entry name" value="MFS_1"/>
    <property type="match status" value="1"/>
</dbReference>
<dbReference type="FunFam" id="1.20.1250.20:FF:000018">
    <property type="entry name" value="MFS transporter permease"/>
    <property type="match status" value="1"/>
</dbReference>
<evidence type="ECO:0000256" key="7">
    <source>
        <dbReference type="SAM" id="MobiDB-lite"/>
    </source>
</evidence>
<comment type="similarity">
    <text evidence="2">Belongs to the major facilitator superfamily.</text>
</comment>
<feature type="transmembrane region" description="Helical" evidence="8">
    <location>
        <begin position="139"/>
        <end position="158"/>
    </location>
</feature>
<evidence type="ECO:0000256" key="5">
    <source>
        <dbReference type="ARBA" id="ARBA00022989"/>
    </source>
</evidence>
<keyword evidence="10" id="KW-1185">Reference proteome</keyword>
<reference evidence="9" key="2">
    <citation type="journal article" date="2023" name="IMA Fungus">
        <title>Comparative genomic study of the Penicillium genus elucidates a diverse pangenome and 15 lateral gene transfer events.</title>
        <authorList>
            <person name="Petersen C."/>
            <person name="Sorensen T."/>
            <person name="Nielsen M.R."/>
            <person name="Sondergaard T.E."/>
            <person name="Sorensen J.L."/>
            <person name="Fitzpatrick D.A."/>
            <person name="Frisvad J.C."/>
            <person name="Nielsen K.L."/>
        </authorList>
    </citation>
    <scope>NUCLEOTIDE SEQUENCE</scope>
    <source>
        <strain evidence="9">IBT 30069</strain>
    </source>
</reference>
<evidence type="ECO:0000256" key="3">
    <source>
        <dbReference type="ARBA" id="ARBA00022448"/>
    </source>
</evidence>
<reference evidence="9" key="1">
    <citation type="submission" date="2022-11" db="EMBL/GenBank/DDBJ databases">
        <authorList>
            <person name="Petersen C."/>
        </authorList>
    </citation>
    <scope>NUCLEOTIDE SEQUENCE</scope>
    <source>
        <strain evidence="9">IBT 30069</strain>
    </source>
</reference>
<evidence type="ECO:0000256" key="4">
    <source>
        <dbReference type="ARBA" id="ARBA00022692"/>
    </source>
</evidence>
<dbReference type="GO" id="GO:0016020">
    <property type="term" value="C:membrane"/>
    <property type="evidence" value="ECO:0007669"/>
    <property type="project" value="UniProtKB-SubCell"/>
</dbReference>
<name>A0A9W9GEL9_9EURO</name>
<feature type="transmembrane region" description="Helical" evidence="8">
    <location>
        <begin position="365"/>
        <end position="386"/>
    </location>
</feature>
<dbReference type="Proteomes" id="UP001149165">
    <property type="component" value="Unassembled WGS sequence"/>
</dbReference>
<keyword evidence="4 8" id="KW-0812">Transmembrane</keyword>
<evidence type="ECO:0000256" key="1">
    <source>
        <dbReference type="ARBA" id="ARBA00004141"/>
    </source>
</evidence>
<evidence type="ECO:0000256" key="2">
    <source>
        <dbReference type="ARBA" id="ARBA00008335"/>
    </source>
</evidence>
<evidence type="ECO:0008006" key="11">
    <source>
        <dbReference type="Google" id="ProtNLM"/>
    </source>
</evidence>
<organism evidence="9 10">
    <name type="scientific">Penicillium angulare</name>
    <dbReference type="NCBI Taxonomy" id="116970"/>
    <lineage>
        <taxon>Eukaryota</taxon>
        <taxon>Fungi</taxon>
        <taxon>Dikarya</taxon>
        <taxon>Ascomycota</taxon>
        <taxon>Pezizomycotina</taxon>
        <taxon>Eurotiomycetes</taxon>
        <taxon>Eurotiomycetidae</taxon>
        <taxon>Eurotiales</taxon>
        <taxon>Aspergillaceae</taxon>
        <taxon>Penicillium</taxon>
    </lineage>
</organism>
<dbReference type="PANTHER" id="PTHR43791:SF75">
    <property type="entry name" value="TRANSPORTER, PUTATIVE (AFU_ORTHOLOGUE AFUA_2G00110)-RELATED"/>
    <property type="match status" value="1"/>
</dbReference>
<dbReference type="PANTHER" id="PTHR43791">
    <property type="entry name" value="PERMEASE-RELATED"/>
    <property type="match status" value="1"/>
</dbReference>
<dbReference type="Gene3D" id="1.20.1250.20">
    <property type="entry name" value="MFS general substrate transporter like domains"/>
    <property type="match status" value="2"/>
</dbReference>
<gene>
    <name evidence="9" type="ORF">N7456_001011</name>
</gene>
<evidence type="ECO:0000313" key="9">
    <source>
        <dbReference type="EMBL" id="KAJ5116663.1"/>
    </source>
</evidence>